<organism evidence="2 3">
    <name type="scientific">Euplotes crassus</name>
    <dbReference type="NCBI Taxonomy" id="5936"/>
    <lineage>
        <taxon>Eukaryota</taxon>
        <taxon>Sar</taxon>
        <taxon>Alveolata</taxon>
        <taxon>Ciliophora</taxon>
        <taxon>Intramacronucleata</taxon>
        <taxon>Spirotrichea</taxon>
        <taxon>Hypotrichia</taxon>
        <taxon>Euplotida</taxon>
        <taxon>Euplotidae</taxon>
        <taxon>Moneuplotes</taxon>
    </lineage>
</organism>
<comment type="caution">
    <text evidence="2">The sequence shown here is derived from an EMBL/GenBank/DDBJ whole genome shotgun (WGS) entry which is preliminary data.</text>
</comment>
<evidence type="ECO:0000313" key="2">
    <source>
        <dbReference type="EMBL" id="CAI2360081.1"/>
    </source>
</evidence>
<proteinExistence type="predicted"/>
<keyword evidence="3" id="KW-1185">Reference proteome</keyword>
<dbReference type="AlphaFoldDB" id="A0AAD1U134"/>
<protein>
    <submittedName>
        <fullName evidence="2">Uncharacterized protein</fullName>
    </submittedName>
</protein>
<name>A0AAD1U134_EUPCR</name>
<evidence type="ECO:0000256" key="1">
    <source>
        <dbReference type="SAM" id="MobiDB-lite"/>
    </source>
</evidence>
<feature type="region of interest" description="Disordered" evidence="1">
    <location>
        <begin position="68"/>
        <end position="89"/>
    </location>
</feature>
<evidence type="ECO:0000313" key="3">
    <source>
        <dbReference type="Proteomes" id="UP001295684"/>
    </source>
</evidence>
<sequence>MKENASHPVILDELTLKDKHNFDFQTLRSSYTLEQSPQRITNVKNINKDIKFPKNFVEPVKPSSPIFCPSLPREVRSRESSPQKSRNRPTEFMKYLSMMNEIKPVKERFTSLQVSRKSRHLQTRILKKVCGINPLESKTKLNKFNYITNNLGNKNRSAWYKTQYNSKMNSISNTAKKDPDWMKKIIKTKSIDELRDSNSLIGPIPSRKNHFYKKKPRNKLKIKYWKKPAVVKKVHIDDGLFAVRGKNLRHDFSPKPAAQEASKIIKNNAKSPALMLKPKREIKKTVLNIPKFYEKKDIEFCLDNFKNFIDVKIKKHNVIEKLQGSKPASFGETQEPTEDFCCSIQESNEQEFQTIYNKQSHEKPSNLKVSANSSGIDLRKEILRQSESMKINIENNEPKQSKESRLNKDLDIICSSPGGKVIEESKENKFYMNYAGIQPFVVTINHSPLSSGNLEAACDQKDSEKAKPKSRCECVDPDFCTCKYKQDAVTKTLNTNVKEQRKVLRLKKPEINICEKMLCVPFQNSDSSRITSPNSFKGRKLNQAHRLNTKNQKIHPLSPNSSYRNTKSTIREPNFHDLFSLHFPIDKDSDFKKIREKTEKLLFPKDLSL</sequence>
<dbReference type="EMBL" id="CAMPGE010001300">
    <property type="protein sequence ID" value="CAI2360081.1"/>
    <property type="molecule type" value="Genomic_DNA"/>
</dbReference>
<accession>A0AAD1U134</accession>
<dbReference type="Proteomes" id="UP001295684">
    <property type="component" value="Unassembled WGS sequence"/>
</dbReference>
<gene>
    <name evidence="2" type="ORF">ECRASSUSDP1_LOCUS1378</name>
</gene>
<reference evidence="2" key="1">
    <citation type="submission" date="2023-07" db="EMBL/GenBank/DDBJ databases">
        <authorList>
            <consortium name="AG Swart"/>
            <person name="Singh M."/>
            <person name="Singh A."/>
            <person name="Seah K."/>
            <person name="Emmerich C."/>
        </authorList>
    </citation>
    <scope>NUCLEOTIDE SEQUENCE</scope>
    <source>
        <strain evidence="2">DP1</strain>
    </source>
</reference>